<organism evidence="6">
    <name type="scientific">Dendroctonus ponderosae</name>
    <name type="common">Mountain pine beetle</name>
    <dbReference type="NCBI Taxonomy" id="77166"/>
    <lineage>
        <taxon>Eukaryota</taxon>
        <taxon>Metazoa</taxon>
        <taxon>Ecdysozoa</taxon>
        <taxon>Arthropoda</taxon>
        <taxon>Hexapoda</taxon>
        <taxon>Insecta</taxon>
        <taxon>Pterygota</taxon>
        <taxon>Neoptera</taxon>
        <taxon>Endopterygota</taxon>
        <taxon>Coleoptera</taxon>
        <taxon>Polyphaga</taxon>
        <taxon>Cucujiformia</taxon>
        <taxon>Curculionidae</taxon>
        <taxon>Scolytinae</taxon>
        <taxon>Dendroctonus</taxon>
    </lineage>
</organism>
<dbReference type="InterPro" id="IPR027417">
    <property type="entry name" value="P-loop_NTPase"/>
</dbReference>
<dbReference type="PANTHER" id="PTHR18934">
    <property type="entry name" value="ATP-DEPENDENT RNA HELICASE"/>
    <property type="match status" value="1"/>
</dbReference>
<keyword evidence="4" id="KW-0067">ATP-binding</keyword>
<dbReference type="GO" id="GO:0002151">
    <property type="term" value="F:G-quadruplex RNA binding"/>
    <property type="evidence" value="ECO:0007669"/>
    <property type="project" value="TreeGrafter"/>
</dbReference>
<reference evidence="6 8" key="1">
    <citation type="journal article" date="2013" name="Genome Biol.">
        <title>Draft genome of the mountain pine beetle, Dendroctonus ponderosae Hopkins, a major forest pest.</title>
        <authorList>
            <person name="Keeling C.I."/>
            <person name="Yuen M.M."/>
            <person name="Liao N.Y."/>
            <person name="Docking T.R."/>
            <person name="Chan S.K."/>
            <person name="Taylor G.A."/>
            <person name="Palmquist D.L."/>
            <person name="Jackman S.D."/>
            <person name="Nguyen A."/>
            <person name="Li M."/>
            <person name="Henderson H."/>
            <person name="Janes J.K."/>
            <person name="Zhao Y."/>
            <person name="Pandoh P."/>
            <person name="Moore R."/>
            <person name="Sperling F.A."/>
            <person name="Huber D.P."/>
            <person name="Birol I."/>
            <person name="Jones S.J."/>
            <person name="Bohlmann J."/>
        </authorList>
    </citation>
    <scope>NUCLEOTIDE SEQUENCE</scope>
</reference>
<dbReference type="SMART" id="SM00490">
    <property type="entry name" value="HELICc"/>
    <property type="match status" value="1"/>
</dbReference>
<dbReference type="GO" id="GO:0005524">
    <property type="term" value="F:ATP binding"/>
    <property type="evidence" value="ECO:0007669"/>
    <property type="project" value="UniProtKB-KW"/>
</dbReference>
<keyword evidence="3" id="KW-0347">Helicase</keyword>
<evidence type="ECO:0000313" key="6">
    <source>
        <dbReference type="EMBL" id="ENN77481.1"/>
    </source>
</evidence>
<evidence type="ECO:0000313" key="7">
    <source>
        <dbReference type="EMBL" id="ERL89998.1"/>
    </source>
</evidence>
<keyword evidence="2" id="KW-0378">Hydrolase</keyword>
<dbReference type="EMBL" id="KB740945">
    <property type="protein sequence ID" value="ENN77481.1"/>
    <property type="molecule type" value="Genomic_DNA"/>
</dbReference>
<evidence type="ECO:0000256" key="1">
    <source>
        <dbReference type="ARBA" id="ARBA00022741"/>
    </source>
</evidence>
<dbReference type="GO" id="GO:0003724">
    <property type="term" value="F:RNA helicase activity"/>
    <property type="evidence" value="ECO:0007669"/>
    <property type="project" value="TreeGrafter"/>
</dbReference>
<dbReference type="Gene3D" id="3.40.50.300">
    <property type="entry name" value="P-loop containing nucleotide triphosphate hydrolases"/>
    <property type="match status" value="1"/>
</dbReference>
<dbReference type="Gene3D" id="1.20.120.1080">
    <property type="match status" value="1"/>
</dbReference>
<dbReference type="GO" id="GO:0005634">
    <property type="term" value="C:nucleus"/>
    <property type="evidence" value="ECO:0007669"/>
    <property type="project" value="TreeGrafter"/>
</dbReference>
<evidence type="ECO:0000259" key="5">
    <source>
        <dbReference type="PROSITE" id="PS51194"/>
    </source>
</evidence>
<feature type="domain" description="Helicase C-terminal" evidence="5">
    <location>
        <begin position="13"/>
        <end position="181"/>
    </location>
</feature>
<dbReference type="Pfam" id="PF04408">
    <property type="entry name" value="WHD_HA2"/>
    <property type="match status" value="1"/>
</dbReference>
<evidence type="ECO:0000256" key="4">
    <source>
        <dbReference type="ARBA" id="ARBA00022840"/>
    </source>
</evidence>
<dbReference type="Pfam" id="PF00271">
    <property type="entry name" value="Helicase_C"/>
    <property type="match status" value="1"/>
</dbReference>
<feature type="non-terminal residue" evidence="6">
    <location>
        <position position="1"/>
    </location>
</feature>
<dbReference type="EMBL" id="KB632197">
    <property type="protein sequence ID" value="ERL89998.1"/>
    <property type="molecule type" value="Genomic_DNA"/>
</dbReference>
<dbReference type="InterPro" id="IPR001650">
    <property type="entry name" value="Helicase_C-like"/>
</dbReference>
<proteinExistence type="predicted"/>
<dbReference type="HOGENOM" id="CLU_503689_0_0_1"/>
<dbReference type="CDD" id="cd18791">
    <property type="entry name" value="SF2_C_RHA"/>
    <property type="match status" value="1"/>
</dbReference>
<dbReference type="OrthoDB" id="5600252at2759"/>
<accession>N6UA16</accession>
<dbReference type="PANTHER" id="PTHR18934:SF257">
    <property type="entry name" value="ATP-DEPENDENT RNA HELICASE DHX30"/>
    <property type="match status" value="1"/>
</dbReference>
<evidence type="ECO:0000256" key="2">
    <source>
        <dbReference type="ARBA" id="ARBA00022801"/>
    </source>
</evidence>
<dbReference type="Proteomes" id="UP000030742">
    <property type="component" value="Unassembled WGS sequence"/>
</dbReference>
<dbReference type="SMART" id="SM00847">
    <property type="entry name" value="HA2"/>
    <property type="match status" value="1"/>
</dbReference>
<dbReference type="GO" id="GO:0003678">
    <property type="term" value="F:DNA helicase activity"/>
    <property type="evidence" value="ECO:0007669"/>
    <property type="project" value="TreeGrafter"/>
</dbReference>
<dbReference type="STRING" id="77166.N6UA16"/>
<dbReference type="SUPFAM" id="SSF52540">
    <property type="entry name" value="P-loop containing nucleoside triphosphate hydrolases"/>
    <property type="match status" value="1"/>
</dbReference>
<dbReference type="InterPro" id="IPR007502">
    <property type="entry name" value="Helicase-assoc_dom"/>
</dbReference>
<dbReference type="PROSITE" id="PS51194">
    <property type="entry name" value="HELICASE_CTER"/>
    <property type="match status" value="1"/>
</dbReference>
<sequence>MCQQDNPQVIHEDVVQVIEHIHYNKPEGAILVFLPGWEDLSKIRRLLNLPHEAVVHLVHSKLKDSEQYSIFSKPPPGIRKIILATNIAETSITIDDVVYVIDTGCHKDMIFDNHKGINVIDMAWISKASANQRAGRAGRCSPGETFHLYSEKRYHQMPDYTAPKILNSSLTKVVLDSKVFTDNMGAAQFMDSLITPPETAAVKRAVDELKQLELLDKNEKLTPLGRTLVNFQLEPCLAKAMVNSVIFKCVTPIVDIITLFSSGTDLFGSLSLTDKEAVKKVKSQYCRTSDHLALMRIYEKWLDLVEEGNPWDAERFCRSANLVPFKLELINKLQDIHLGYLRSGLRHSMPIEDRFSDNDELVKAVLYSGTGTVLEHRDWDLVKNRLKTNVNVLVTRNNHKATITSESVNYKRRQFPSNFLVYINETRSNVRRTTTVRECSLIPAISVLLFNNNDLEVIQLESSDALSDSSVIIGIKNTKLQFLCDRAHANILIDCKQAIETSYRYLVHQLTCAGMDIPEFLEHWDCVLDNVDALLNRNQIE</sequence>
<name>N6UA16_DENPD</name>
<gene>
    <name evidence="7" type="ORF">D910_07357</name>
    <name evidence="6" type="ORF">YQE_06009</name>
</gene>
<evidence type="ECO:0000256" key="3">
    <source>
        <dbReference type="ARBA" id="ARBA00022806"/>
    </source>
</evidence>
<dbReference type="AlphaFoldDB" id="N6UA16"/>
<keyword evidence="1" id="KW-0547">Nucleotide-binding</keyword>
<dbReference type="InterPro" id="IPR048333">
    <property type="entry name" value="HA2_WH"/>
</dbReference>
<protein>
    <recommendedName>
        <fullName evidence="5">Helicase C-terminal domain-containing protein</fullName>
    </recommendedName>
</protein>
<dbReference type="GO" id="GO:0005737">
    <property type="term" value="C:cytoplasm"/>
    <property type="evidence" value="ECO:0007669"/>
    <property type="project" value="TreeGrafter"/>
</dbReference>
<dbReference type="GO" id="GO:0016787">
    <property type="term" value="F:hydrolase activity"/>
    <property type="evidence" value="ECO:0007669"/>
    <property type="project" value="UniProtKB-KW"/>
</dbReference>
<evidence type="ECO:0000313" key="8">
    <source>
        <dbReference type="Proteomes" id="UP000030742"/>
    </source>
</evidence>